<evidence type="ECO:0000313" key="5">
    <source>
        <dbReference type="EMBL" id="CAF3988006.1"/>
    </source>
</evidence>
<name>A0A814Y787_9BILA</name>
<feature type="transmembrane region" description="Helical" evidence="1">
    <location>
        <begin position="66"/>
        <end position="86"/>
    </location>
</feature>
<dbReference type="Proteomes" id="UP000682733">
    <property type="component" value="Unassembled WGS sequence"/>
</dbReference>
<protein>
    <submittedName>
        <fullName evidence="3">Uncharacterized protein</fullName>
    </submittedName>
</protein>
<feature type="transmembrane region" description="Helical" evidence="1">
    <location>
        <begin position="37"/>
        <end position="59"/>
    </location>
</feature>
<feature type="transmembrane region" description="Helical" evidence="1">
    <location>
        <begin position="106"/>
        <end position="126"/>
    </location>
</feature>
<proteinExistence type="predicted"/>
<organism evidence="3 6">
    <name type="scientific">Didymodactylos carnosus</name>
    <dbReference type="NCBI Taxonomy" id="1234261"/>
    <lineage>
        <taxon>Eukaryota</taxon>
        <taxon>Metazoa</taxon>
        <taxon>Spiralia</taxon>
        <taxon>Gnathifera</taxon>
        <taxon>Rotifera</taxon>
        <taxon>Eurotatoria</taxon>
        <taxon>Bdelloidea</taxon>
        <taxon>Philodinida</taxon>
        <taxon>Philodinidae</taxon>
        <taxon>Didymodactylos</taxon>
    </lineage>
</organism>
<dbReference type="EMBL" id="CAJNOK010001409">
    <property type="protein sequence ID" value="CAF0810545.1"/>
    <property type="molecule type" value="Genomic_DNA"/>
</dbReference>
<gene>
    <name evidence="3" type="ORF">GPM918_LOCUS24883</name>
    <name evidence="2" type="ORF">OVA965_LOCUS5124</name>
    <name evidence="5" type="ORF">SRO942_LOCUS24884</name>
    <name evidence="4" type="ORF">TMI583_LOCUS5142</name>
</gene>
<keyword evidence="6" id="KW-1185">Reference proteome</keyword>
<keyword evidence="1" id="KW-1133">Transmembrane helix</keyword>
<evidence type="ECO:0000313" key="2">
    <source>
        <dbReference type="EMBL" id="CAF0810545.1"/>
    </source>
</evidence>
<dbReference type="EMBL" id="CAJOBA010001417">
    <property type="protein sequence ID" value="CAF3594782.1"/>
    <property type="molecule type" value="Genomic_DNA"/>
</dbReference>
<sequence>MGLGALTLVFAIVSIATPGWPGSTSLYRPTVENKSAAALGVLSVLLIAAALVLTGFTMLRKTSSIFILLAIIVLFLASLFALGTIVSVSTNNHSIGYSYNLMTTAHVFLSIAAIAAAVAYGSVLFFDTHLSYASEYPKHSLDLNNTINQKLNDKVIILNTVTNSYEINSNGPNSERDELVSAVGASVKLIRSLANTISESITLKRTPLKTSNLQSVNQLDSLSINTLLSRDGTTTQRQHSSFVIVKKKREL</sequence>
<comment type="caution">
    <text evidence="3">The sequence shown here is derived from an EMBL/GenBank/DDBJ whole genome shotgun (WGS) entry which is preliminary data.</text>
</comment>
<keyword evidence="1" id="KW-0812">Transmembrane</keyword>
<dbReference type="EMBL" id="CAJOBC010009436">
    <property type="protein sequence ID" value="CAF3988006.1"/>
    <property type="molecule type" value="Genomic_DNA"/>
</dbReference>
<dbReference type="EMBL" id="CAJNOQ010009435">
    <property type="protein sequence ID" value="CAF1225048.1"/>
    <property type="molecule type" value="Genomic_DNA"/>
</dbReference>
<evidence type="ECO:0000313" key="4">
    <source>
        <dbReference type="EMBL" id="CAF3594782.1"/>
    </source>
</evidence>
<keyword evidence="1" id="KW-0472">Membrane</keyword>
<accession>A0A814Y787</accession>
<reference evidence="3" key="1">
    <citation type="submission" date="2021-02" db="EMBL/GenBank/DDBJ databases">
        <authorList>
            <person name="Nowell W R."/>
        </authorList>
    </citation>
    <scope>NUCLEOTIDE SEQUENCE</scope>
</reference>
<dbReference type="Proteomes" id="UP000681722">
    <property type="component" value="Unassembled WGS sequence"/>
</dbReference>
<dbReference type="Proteomes" id="UP000677228">
    <property type="component" value="Unassembled WGS sequence"/>
</dbReference>
<dbReference type="Proteomes" id="UP000663829">
    <property type="component" value="Unassembled WGS sequence"/>
</dbReference>
<evidence type="ECO:0000313" key="6">
    <source>
        <dbReference type="Proteomes" id="UP000663829"/>
    </source>
</evidence>
<evidence type="ECO:0000256" key="1">
    <source>
        <dbReference type="SAM" id="Phobius"/>
    </source>
</evidence>
<evidence type="ECO:0000313" key="3">
    <source>
        <dbReference type="EMBL" id="CAF1225048.1"/>
    </source>
</evidence>
<dbReference type="AlphaFoldDB" id="A0A814Y787"/>